<sequence length="103" mass="11864">MFRVRRGIRSDPRPSESNAIPSPGFHRIRRIPIYSDLIEHCNEQNNAGLFLPKKKYQNSSDVCKTALSLGQRYIFPRVRKCEALNYMGTVNEAKRSLKSHTIS</sequence>
<evidence type="ECO:0000256" key="1">
    <source>
        <dbReference type="SAM" id="MobiDB-lite"/>
    </source>
</evidence>
<protein>
    <submittedName>
        <fullName evidence="2">Uncharacterized protein</fullName>
    </submittedName>
</protein>
<dbReference type="AlphaFoldDB" id="A0A814Z007"/>
<feature type="region of interest" description="Disordered" evidence="1">
    <location>
        <begin position="1"/>
        <end position="23"/>
    </location>
</feature>
<organism evidence="2 3">
    <name type="scientific">Adineta ricciae</name>
    <name type="common">Rotifer</name>
    <dbReference type="NCBI Taxonomy" id="249248"/>
    <lineage>
        <taxon>Eukaryota</taxon>
        <taxon>Metazoa</taxon>
        <taxon>Spiralia</taxon>
        <taxon>Gnathifera</taxon>
        <taxon>Rotifera</taxon>
        <taxon>Eurotatoria</taxon>
        <taxon>Bdelloidea</taxon>
        <taxon>Adinetida</taxon>
        <taxon>Adinetidae</taxon>
        <taxon>Adineta</taxon>
    </lineage>
</organism>
<comment type="caution">
    <text evidence="2">The sequence shown here is derived from an EMBL/GenBank/DDBJ whole genome shotgun (WGS) entry which is preliminary data.</text>
</comment>
<dbReference type="EMBL" id="CAJNOJ010000170">
    <property type="protein sequence ID" value="CAF1236331.1"/>
    <property type="molecule type" value="Genomic_DNA"/>
</dbReference>
<gene>
    <name evidence="2" type="ORF">EDS130_LOCUS27211</name>
</gene>
<proteinExistence type="predicted"/>
<reference evidence="2" key="1">
    <citation type="submission" date="2021-02" db="EMBL/GenBank/DDBJ databases">
        <authorList>
            <person name="Nowell W R."/>
        </authorList>
    </citation>
    <scope>NUCLEOTIDE SEQUENCE</scope>
</reference>
<name>A0A814Z007_ADIRI</name>
<accession>A0A814Z007</accession>
<evidence type="ECO:0000313" key="2">
    <source>
        <dbReference type="EMBL" id="CAF1236331.1"/>
    </source>
</evidence>
<dbReference type="Proteomes" id="UP000663852">
    <property type="component" value="Unassembled WGS sequence"/>
</dbReference>
<evidence type="ECO:0000313" key="3">
    <source>
        <dbReference type="Proteomes" id="UP000663852"/>
    </source>
</evidence>